<dbReference type="PANTHER" id="PTHR39419">
    <property type="entry name" value="SLL0814 PROTEIN"/>
    <property type="match status" value="1"/>
</dbReference>
<proteinExistence type="predicted"/>
<comment type="caution">
    <text evidence="2">The sequence shown here is derived from an EMBL/GenBank/DDBJ whole genome shotgun (WGS) entry which is preliminary data.</text>
</comment>
<feature type="transmembrane region" description="Helical" evidence="1">
    <location>
        <begin position="60"/>
        <end position="79"/>
    </location>
</feature>
<evidence type="ECO:0000313" key="3">
    <source>
        <dbReference type="Proteomes" id="UP000283387"/>
    </source>
</evidence>
<organism evidence="2 3">
    <name type="scientific">Mangrovibacterium diazotrophicum</name>
    <dbReference type="NCBI Taxonomy" id="1261403"/>
    <lineage>
        <taxon>Bacteria</taxon>
        <taxon>Pseudomonadati</taxon>
        <taxon>Bacteroidota</taxon>
        <taxon>Bacteroidia</taxon>
        <taxon>Marinilabiliales</taxon>
        <taxon>Prolixibacteraceae</taxon>
        <taxon>Mangrovibacterium</taxon>
    </lineage>
</organism>
<dbReference type="Proteomes" id="UP000283387">
    <property type="component" value="Unassembled WGS sequence"/>
</dbReference>
<feature type="transmembrane region" description="Helical" evidence="1">
    <location>
        <begin position="162"/>
        <end position="180"/>
    </location>
</feature>
<dbReference type="InterPro" id="IPR007354">
    <property type="entry name" value="CruF-like"/>
</dbReference>
<reference evidence="2 3" key="1">
    <citation type="submission" date="2018-09" db="EMBL/GenBank/DDBJ databases">
        <title>Genomic Encyclopedia of Archaeal and Bacterial Type Strains, Phase II (KMG-II): from individual species to whole genera.</title>
        <authorList>
            <person name="Goeker M."/>
        </authorList>
    </citation>
    <scope>NUCLEOTIDE SEQUENCE [LARGE SCALE GENOMIC DNA]</scope>
    <source>
        <strain evidence="2 3">DSM 27148</strain>
    </source>
</reference>
<gene>
    <name evidence="2" type="ORF">BC643_2174</name>
</gene>
<dbReference type="PANTHER" id="PTHR39419:SF1">
    <property type="entry name" value="SLL0814 PROTEIN"/>
    <property type="match status" value="1"/>
</dbReference>
<keyword evidence="1" id="KW-0472">Membrane</keyword>
<feature type="transmembrane region" description="Helical" evidence="1">
    <location>
        <begin position="128"/>
        <end position="150"/>
    </location>
</feature>
<dbReference type="Pfam" id="PF04240">
    <property type="entry name" value="Caroten_synth"/>
    <property type="match status" value="1"/>
</dbReference>
<feature type="transmembrane region" description="Helical" evidence="1">
    <location>
        <begin position="34"/>
        <end position="53"/>
    </location>
</feature>
<keyword evidence="1" id="KW-1133">Transmembrane helix</keyword>
<evidence type="ECO:0000313" key="2">
    <source>
        <dbReference type="EMBL" id="RKD91808.1"/>
    </source>
</evidence>
<keyword evidence="3" id="KW-1185">Reference proteome</keyword>
<feature type="transmembrane region" description="Helical" evidence="1">
    <location>
        <begin position="192"/>
        <end position="211"/>
    </location>
</feature>
<dbReference type="RefSeq" id="WP_120273077.1">
    <property type="nucleotide sequence ID" value="NZ_RAPN01000001.1"/>
</dbReference>
<dbReference type="AlphaFoldDB" id="A0A419W8M5"/>
<feature type="transmembrane region" description="Helical" evidence="1">
    <location>
        <begin position="99"/>
        <end position="121"/>
    </location>
</feature>
<dbReference type="OrthoDB" id="9811293at2"/>
<evidence type="ECO:0000256" key="1">
    <source>
        <dbReference type="SAM" id="Phobius"/>
    </source>
</evidence>
<keyword evidence="1" id="KW-0812">Transmembrane</keyword>
<feature type="transmembrane region" description="Helical" evidence="1">
    <location>
        <begin position="7"/>
        <end position="28"/>
    </location>
</feature>
<protein>
    <submittedName>
        <fullName evidence="2">Putative membrane protein</fullName>
    </submittedName>
</protein>
<accession>A0A419W8M5</accession>
<dbReference type="EMBL" id="RAPN01000001">
    <property type="protein sequence ID" value="RKD91808.1"/>
    <property type="molecule type" value="Genomic_DNA"/>
</dbReference>
<name>A0A419W8M5_9BACT</name>
<sequence length="214" mass="24316">MPDRRKLIWSARIVVAVLYFVGIVGFSLPETEGIFKQLSAWNLLFSFLVLLYFQTSLSVRVFLALLAVAVAGFAAELVGTQTGLLFGHYTYGLVLGLKLWQTPLLIGVNWLVLCYGVFVGLSALKLKWWMPVVGALLMVLFDFVMEPVAIRYDMWSWENGAIPFKNYVDWFLLSYLLLAGMKDLKLNIRNPLAVWIVVCQFLFFLALHLKLNIA</sequence>